<name>A0A8S2EPB1_9BILA</name>
<gene>
    <name evidence="2" type="ORF">OVA965_LOCUS25080</name>
    <name evidence="3" type="ORF">TMI583_LOCUS25805</name>
</gene>
<reference evidence="2" key="1">
    <citation type="submission" date="2021-02" db="EMBL/GenBank/DDBJ databases">
        <authorList>
            <person name="Nowell W R."/>
        </authorList>
    </citation>
    <scope>NUCLEOTIDE SEQUENCE</scope>
</reference>
<dbReference type="CDD" id="cd00051">
    <property type="entry name" value="EFh"/>
    <property type="match status" value="1"/>
</dbReference>
<protein>
    <recommendedName>
        <fullName evidence="1">EF-hand domain-containing protein</fullName>
    </recommendedName>
</protein>
<dbReference type="Proteomes" id="UP000682733">
    <property type="component" value="Unassembled WGS sequence"/>
</dbReference>
<dbReference type="GO" id="GO:0005509">
    <property type="term" value="F:calcium ion binding"/>
    <property type="evidence" value="ECO:0007669"/>
    <property type="project" value="InterPro"/>
</dbReference>
<organism evidence="2 4">
    <name type="scientific">Didymodactylos carnosus</name>
    <dbReference type="NCBI Taxonomy" id="1234261"/>
    <lineage>
        <taxon>Eukaryota</taxon>
        <taxon>Metazoa</taxon>
        <taxon>Spiralia</taxon>
        <taxon>Gnathifera</taxon>
        <taxon>Rotifera</taxon>
        <taxon>Eurotatoria</taxon>
        <taxon>Bdelloidea</taxon>
        <taxon>Philodinida</taxon>
        <taxon>Philodinidae</taxon>
        <taxon>Didymodactylos</taxon>
    </lineage>
</organism>
<proteinExistence type="predicted"/>
<dbReference type="EMBL" id="CAJOBA010036930">
    <property type="protein sequence ID" value="CAF4032683.1"/>
    <property type="molecule type" value="Genomic_DNA"/>
</dbReference>
<evidence type="ECO:0000259" key="1">
    <source>
        <dbReference type="PROSITE" id="PS50222"/>
    </source>
</evidence>
<evidence type="ECO:0000313" key="4">
    <source>
        <dbReference type="Proteomes" id="UP000677228"/>
    </source>
</evidence>
<dbReference type="SUPFAM" id="SSF47473">
    <property type="entry name" value="EF-hand"/>
    <property type="match status" value="1"/>
</dbReference>
<comment type="caution">
    <text evidence="2">The sequence shown here is derived from an EMBL/GenBank/DDBJ whole genome shotgun (WGS) entry which is preliminary data.</text>
</comment>
<dbReference type="AlphaFoldDB" id="A0A8S2EPB1"/>
<sequence>MSVTRSAAGYSATSNYNISLASIGLNCQCAGYKTEVIRPPSPDKVEESVETHNEWIECRYRQTGSKQSGNVSSVEFWYIRYGKDKAAEELQRFRIEQSSFRNSNYPWADFLRILKVVILPDKATPDQIRTAFDLLDPTNSGSITVDGFAQFLKILYRELLIDDIIGHLERAGIDRTEKIDFNRFQHLLTRNICREIAVKGMPIYQKLKPANRYAA</sequence>
<dbReference type="PROSITE" id="PS50222">
    <property type="entry name" value="EF_HAND_2"/>
    <property type="match status" value="1"/>
</dbReference>
<evidence type="ECO:0000313" key="2">
    <source>
        <dbReference type="EMBL" id="CAF1224544.1"/>
    </source>
</evidence>
<dbReference type="Proteomes" id="UP000677228">
    <property type="component" value="Unassembled WGS sequence"/>
</dbReference>
<dbReference type="InterPro" id="IPR011992">
    <property type="entry name" value="EF-hand-dom_pair"/>
</dbReference>
<dbReference type="EMBL" id="CAJNOK010015388">
    <property type="protein sequence ID" value="CAF1224544.1"/>
    <property type="molecule type" value="Genomic_DNA"/>
</dbReference>
<dbReference type="Gene3D" id="1.10.238.10">
    <property type="entry name" value="EF-hand"/>
    <property type="match status" value="1"/>
</dbReference>
<evidence type="ECO:0000313" key="3">
    <source>
        <dbReference type="EMBL" id="CAF4032683.1"/>
    </source>
</evidence>
<feature type="domain" description="EF-hand" evidence="1">
    <location>
        <begin position="123"/>
        <end position="158"/>
    </location>
</feature>
<dbReference type="InterPro" id="IPR002048">
    <property type="entry name" value="EF_hand_dom"/>
</dbReference>
<accession>A0A8S2EPB1</accession>